<keyword evidence="2" id="KW-1185">Reference proteome</keyword>
<accession>A0ACC3NUW6</accession>
<evidence type="ECO:0000313" key="2">
    <source>
        <dbReference type="Proteomes" id="UP001281147"/>
    </source>
</evidence>
<dbReference type="EMBL" id="JAUTXU010000009">
    <property type="protein sequence ID" value="KAK3723428.1"/>
    <property type="molecule type" value="Genomic_DNA"/>
</dbReference>
<reference evidence="1" key="1">
    <citation type="submission" date="2023-07" db="EMBL/GenBank/DDBJ databases">
        <title>Black Yeasts Isolated from many extreme environments.</title>
        <authorList>
            <person name="Coleine C."/>
            <person name="Stajich J.E."/>
            <person name="Selbmann L."/>
        </authorList>
    </citation>
    <scope>NUCLEOTIDE SEQUENCE</scope>
    <source>
        <strain evidence="1">CCFEE 5714</strain>
    </source>
</reference>
<sequence length="253" mass="27400">MSSSQNMQKQSIKAESSKGQSSTAPAGKKPAGDTAQDGQQSSTDPSARECITCMGIGHEYWQCGNTCVYCGRRAHVNRPCPRASSVYPSIPAPQPGQQDAALRNIKLIADQEDHKAHESATQLALLRQLVELTDQGILKAPAPAADESMEVDNVEASASSESKPLVPPSPTLQLLGFAKWDDAFPEHFGAGRLKATVRQLKLDMNHQVKGTCAWNEVETPLRAKLESMGKWPPPGWDEEKGRVVPVSDDADMR</sequence>
<organism evidence="1 2">
    <name type="scientific">Vermiconidia calcicola</name>
    <dbReference type="NCBI Taxonomy" id="1690605"/>
    <lineage>
        <taxon>Eukaryota</taxon>
        <taxon>Fungi</taxon>
        <taxon>Dikarya</taxon>
        <taxon>Ascomycota</taxon>
        <taxon>Pezizomycotina</taxon>
        <taxon>Dothideomycetes</taxon>
        <taxon>Dothideomycetidae</taxon>
        <taxon>Mycosphaerellales</taxon>
        <taxon>Extremaceae</taxon>
        <taxon>Vermiconidia</taxon>
    </lineage>
</organism>
<comment type="caution">
    <text evidence="1">The sequence shown here is derived from an EMBL/GenBank/DDBJ whole genome shotgun (WGS) entry which is preliminary data.</text>
</comment>
<dbReference type="Proteomes" id="UP001281147">
    <property type="component" value="Unassembled WGS sequence"/>
</dbReference>
<gene>
    <name evidence="1" type="ORF">LTR37_001680</name>
</gene>
<evidence type="ECO:0000313" key="1">
    <source>
        <dbReference type="EMBL" id="KAK3723428.1"/>
    </source>
</evidence>
<name>A0ACC3NUW6_9PEZI</name>
<protein>
    <submittedName>
        <fullName evidence="1">Uncharacterized protein</fullName>
    </submittedName>
</protein>
<proteinExistence type="predicted"/>